<dbReference type="NCBIfam" id="NF041518">
    <property type="entry name" value="choice_anch_Q"/>
    <property type="match status" value="4"/>
</dbReference>
<dbReference type="InterPro" id="IPR059226">
    <property type="entry name" value="Choice_anch_Q_dom"/>
</dbReference>
<proteinExistence type="predicted"/>
<feature type="domain" description="Dystroglycan-type cadherin-like" evidence="9">
    <location>
        <begin position="2536"/>
        <end position="2630"/>
    </location>
</feature>
<comment type="caution">
    <text evidence="10">The sequence shown here is derived from an EMBL/GenBank/DDBJ whole genome shotgun (WGS) entry which is preliminary data.</text>
</comment>
<dbReference type="InterPro" id="IPR012334">
    <property type="entry name" value="Pectin_lyas_fold"/>
</dbReference>
<dbReference type="InterPro" id="IPR039448">
    <property type="entry name" value="Beta_helix"/>
</dbReference>
<feature type="region of interest" description="Disordered" evidence="8">
    <location>
        <begin position="1727"/>
        <end position="1750"/>
    </location>
</feature>
<comment type="subcellular location">
    <subcellularLocation>
        <location evidence="1">Cell envelope</location>
    </subcellularLocation>
    <subcellularLocation>
        <location evidence="2">Cell outer membrane</location>
    </subcellularLocation>
    <subcellularLocation>
        <location evidence="3">Secreted</location>
    </subcellularLocation>
</comment>
<dbReference type="SUPFAM" id="SSF51126">
    <property type="entry name" value="Pectin lyase-like"/>
    <property type="match status" value="4"/>
</dbReference>
<dbReference type="Gene3D" id="2.60.40.10">
    <property type="entry name" value="Immunoglobulins"/>
    <property type="match status" value="7"/>
</dbReference>
<keyword evidence="11" id="KW-1185">Reference proteome</keyword>
<evidence type="ECO:0000313" key="11">
    <source>
        <dbReference type="Proteomes" id="UP000598820"/>
    </source>
</evidence>
<evidence type="ECO:0000256" key="7">
    <source>
        <dbReference type="ARBA" id="ARBA00023237"/>
    </source>
</evidence>
<dbReference type="PANTHER" id="PTHR11319:SF35">
    <property type="entry name" value="OUTER MEMBRANE PROTEIN PMPC-RELATED"/>
    <property type="match status" value="1"/>
</dbReference>
<gene>
    <name evidence="10" type="ORF">IC229_06355</name>
</gene>
<evidence type="ECO:0000256" key="2">
    <source>
        <dbReference type="ARBA" id="ARBA00004442"/>
    </source>
</evidence>
<evidence type="ECO:0000256" key="6">
    <source>
        <dbReference type="ARBA" id="ARBA00023136"/>
    </source>
</evidence>
<feature type="domain" description="Dystroglycan-type cadherin-like" evidence="9">
    <location>
        <begin position="1560"/>
        <end position="1653"/>
    </location>
</feature>
<keyword evidence="7" id="KW-0998">Cell outer membrane</keyword>
<evidence type="ECO:0000256" key="1">
    <source>
        <dbReference type="ARBA" id="ARBA00004196"/>
    </source>
</evidence>
<evidence type="ECO:0000256" key="5">
    <source>
        <dbReference type="ARBA" id="ARBA00022729"/>
    </source>
</evidence>
<dbReference type="SMART" id="SM00710">
    <property type="entry name" value="PbH1"/>
    <property type="match status" value="11"/>
</dbReference>
<dbReference type="InterPro" id="IPR006626">
    <property type="entry name" value="PbH1"/>
</dbReference>
<dbReference type="RefSeq" id="WP_190886093.1">
    <property type="nucleotide sequence ID" value="NZ_JACWZY010000003.1"/>
</dbReference>
<dbReference type="Pfam" id="PF02415">
    <property type="entry name" value="Chlam_PMP"/>
    <property type="match status" value="1"/>
</dbReference>
<dbReference type="PANTHER" id="PTHR11319">
    <property type="entry name" value="G PROTEIN-COUPLED RECEPTOR-RELATED"/>
    <property type="match status" value="1"/>
</dbReference>
<dbReference type="Pfam" id="PF05345">
    <property type="entry name" value="He_PIG"/>
    <property type="match status" value="7"/>
</dbReference>
<evidence type="ECO:0000259" key="9">
    <source>
        <dbReference type="SMART" id="SM00736"/>
    </source>
</evidence>
<dbReference type="SUPFAM" id="SSF49313">
    <property type="entry name" value="Cadherin-like"/>
    <property type="match status" value="5"/>
</dbReference>
<keyword evidence="5" id="KW-0732">Signal</keyword>
<dbReference type="InterPro" id="IPR011050">
    <property type="entry name" value="Pectin_lyase_fold/virulence"/>
</dbReference>
<evidence type="ECO:0000256" key="4">
    <source>
        <dbReference type="ARBA" id="ARBA00022525"/>
    </source>
</evidence>
<accession>A0A926XYN0</accession>
<feature type="region of interest" description="Disordered" evidence="8">
    <location>
        <begin position="1247"/>
        <end position="1267"/>
    </location>
</feature>
<feature type="compositionally biased region" description="Polar residues" evidence="8">
    <location>
        <begin position="1739"/>
        <end position="1750"/>
    </location>
</feature>
<keyword evidence="4" id="KW-0964">Secreted</keyword>
<name>A0A926XYN0_9BACT</name>
<evidence type="ECO:0000313" key="10">
    <source>
        <dbReference type="EMBL" id="MBD2700248.1"/>
    </source>
</evidence>
<dbReference type="SMART" id="SM00736">
    <property type="entry name" value="CADG"/>
    <property type="match status" value="2"/>
</dbReference>
<dbReference type="Pfam" id="PF13229">
    <property type="entry name" value="Beta_helix"/>
    <property type="match status" value="2"/>
</dbReference>
<organism evidence="10 11">
    <name type="scientific">Spirosoma profusum</name>
    <dbReference type="NCBI Taxonomy" id="2771354"/>
    <lineage>
        <taxon>Bacteria</taxon>
        <taxon>Pseudomonadati</taxon>
        <taxon>Bacteroidota</taxon>
        <taxon>Cytophagia</taxon>
        <taxon>Cytophagales</taxon>
        <taxon>Cytophagaceae</taxon>
        <taxon>Spirosoma</taxon>
    </lineage>
</organism>
<evidence type="ECO:0000256" key="3">
    <source>
        <dbReference type="ARBA" id="ARBA00004613"/>
    </source>
</evidence>
<protein>
    <submittedName>
        <fullName evidence="10">Ig domain-containing protein</fullName>
    </submittedName>
</protein>
<dbReference type="GO" id="GO:0005509">
    <property type="term" value="F:calcium ion binding"/>
    <property type="evidence" value="ECO:0007669"/>
    <property type="project" value="InterPro"/>
</dbReference>
<sequence length="2698" mass="273224">MTLTSTSRLVLRTIPVLTPLLIALLVTTASAQNRRYVSINGTNANPASATSWATATSDLQGAINSLTTANSEVWVTAGTYKPTTGADRTISFSLKNNVAVYGGFIGNESLLTQRPNNNPATGQNSGSILSGEVGLNGNTSDNSYHVVYNGAGLDNTAKLDGFVVTAGNADAATVPHNAGGGIYNTGSSPTINNCTFQANLAPSGGGMYNASGSNPVLNNCRFQNHSTTNGGAIANNGSSPRFVNCIFLNNLAANGGAIHNTTSSPTLINCSFESNSAASSGGAIANLTTSNPSLNNCSFQSNSAAKGGVINNNASTSSLTNVVLFGNGGANTFFNENSGSMTMRYSLFEPSVTNFTSGPNNKTTTLTPFASTTSNQLNGCALAINTGISTGLSGITTDLAGNPRFYNSGTVDMGAYEYQGSSVAVNITSPSTSTATAGLVFNQNFVASGGNSPYSYSVASGTLPPGLSLSTTGVLSGTPTQSGSYPLMVLVQNANGCQNVSGVYSLTVNPCIATLTVSLPSVSTAILGTSFSQSFSASGGSSPYSFSVASGTLPPSLSLASTGVLSGIPTQAGSYPLTIQAQSAHGCVGVSGAYILTVKTVRYVKPVASGTGDGSSWANASSNLQAMINATGTQQVWVAAGNYKPTSTNDRTISFAMKNGVAIYGGFVGNETSLSQRPLINPVTGQPFSSTLSGEIGTVGYPYDNSYHVIYNGLGLDNTAELNGFIIADGYASWHSSPHNLGGGMFNTGSSPTITNCSFINNSSNSNGGGMYNYASNPILANCSFQTNSASVYGGGMYNESNSNPSLINCNFQSNSSQFGGGMTNLSTSNPILTNCSFQSNSASYGGGAISNYSSNPILTNCSFQSNGDGDFSNGRGMYNYTSNPTLTNCVLFGNGGASTFSNENGSSVTVRFSLLEASITDFTDGGANLSTAITPFLSITSTQLHSCSPAINAGLNSATTLSGITTDLAGNARFYNGGTIDMGAYEHQGNSNVLTVSTPTLSTGTAGQAFSQSFSTSGSSGPYSFSVASGTLPTGLILATTGVLSGTPAQSGSYSLTVQVRSANGCTAGSSVYSLSIGPCNSTITVSRPSVDNVLVGESFSQSFTASGGTGPYSFSVFSGTLPPGLSLATTGVLSGTPTQFGSYSLTARAQNVDGCVGISSVYSLTVNAIRFVKPIASGSGDGSSWANASSDIQAMINATGTQQVWVASGTYKPTSGPDRNTSFRLKNGVAIYGGFVGTETSLAQRPTVNPVTESPSSSTISGDIGTVGNSSDNSYRLFNMLDVDNTAVLDGFVITGANSNYNDTFEAAGGMQIARSSPTIVNCSFEYNRAIKGGGMAIVSYSTPQIINCRFLNNSATENGGGLYNGLYSTPILTNCSFQSNSATNGGAIFIETTSTPTITNCSFLGNLASFTGSAIYNSSSNTVLVTNCSFLNNLGSIGRAMYNFGGSSILTNCVLFGNGTSTIANTAGGTSTLRYCLAELNTVAGIANGENNKTTILNPFISTTSTQLYSCSPAINAGINSAAALIGITTDLAGNPRFYNSGTVDMGAYEYQGNPTSLTVSIPGNATASVGFPFSQTFTASGDNDPFSFSLASGTLPPGLSLSSTGVLSGTPTSSGTGSFRITVQAASSGDCKAASSTYELTVNATRYVKPIASGTGDGSSWTNASSNLQAMINATGVREVWVAAGLYKPTSGSNRAISFNLKSGVGVIGGFVGNETSADQNPFFTPTTGHGGASQPASSTLSGNIGSAGSSSDNSYHVIYNGPGLDNSAYLTNFIIADGKANGASSPHNKGAGMYNDNSTPMLVNVSFENNSAVYGGGIYNTNGGYPILTICSFQSNSASLAGGAIYNYGTNPYLTNCSLQNNLAPNGGGIYNESSNPNLNNCVLFGNGGANTLYSQSGSTIDVNYSLLEGSATGYSDGGNNLTTTISPFASTTSTQLHGCSPAINTGTLRELGEGYRTDLAGNPRVYGDRVDMGAYEYQGEPASLTVSIPTISTAKVGIPFSQSFTATGDSGPYSFSLTSGTLPEGLALASTGALTGMPTQAGSYSLTVQTQSTNGCTSVSDVYSLSVNPTDPISGFEASPASVCLGGVYALTAVIGNVTGEYAYTLTNGAMSTAGTSSNLTFSQSLTATEPGNQTFTLIITNNEQTTTAIASLVVNATPIATLSASGTLTCTQTSVTLTADGGNTYQFSGPGVLNQSANGAVINVAGTYSVTVTSASGCSATSSTTVFSRTEAPTATLSTSNTLTCAQTSVTLTAGGGATYQFSGLGILSQSGNVAIVNVAGIYSVTATAPNGCSASQTTTVFANLEAPTATLTASGTLTCSQTSVTLTAGGGNTYQFSGPGVVSQSDNVAVVNVAGTYSVTVIGANGCSASQTALVHSNSTIPTLSIQVSSTALTCANSSLSLTAIGTGTYHWSTGTTTSMISATSAGTYSVTLTGANGCMATTSVQIFQDNTPPTLSIAPLTGTVLSCATSSVSLSAVGNGTYRWSTGATTSSISVSVVGTYSVTLTAENGCTASASTSVTYQNCPPTVVNVIPPQSATLGSTFSYTIPANTFTDAETPNSLTLSVMGLPAGLSFVSPRTITGMVSTTVGSPFSVTVIASDPGGLSVRTNFQLNVIVAGGCSSMYTVKAGNWNDASVWSCGRVPIATDAVQVNHVVNLSGSYQAQALRVKYGAGGRLSFNATSRLKLGMP</sequence>
<dbReference type="InterPro" id="IPR015919">
    <property type="entry name" value="Cadherin-like_sf"/>
</dbReference>
<reference evidence="10" key="1">
    <citation type="submission" date="2020-09" db="EMBL/GenBank/DDBJ databases">
        <authorList>
            <person name="Kim M.K."/>
        </authorList>
    </citation>
    <scope>NUCLEOTIDE SEQUENCE</scope>
    <source>
        <strain evidence="10">BT702</strain>
    </source>
</reference>
<dbReference type="InterPro" id="IPR006644">
    <property type="entry name" value="Cadg"/>
</dbReference>
<dbReference type="Proteomes" id="UP000598820">
    <property type="component" value="Unassembled WGS sequence"/>
</dbReference>
<keyword evidence="6" id="KW-0472">Membrane</keyword>
<dbReference type="EMBL" id="JACWZY010000003">
    <property type="protein sequence ID" value="MBD2700248.1"/>
    <property type="molecule type" value="Genomic_DNA"/>
</dbReference>
<dbReference type="InterPro" id="IPR003368">
    <property type="entry name" value="POMP_repeat"/>
</dbReference>
<dbReference type="Gene3D" id="2.160.20.10">
    <property type="entry name" value="Single-stranded right-handed beta-helix, Pectin lyase-like"/>
    <property type="match status" value="3"/>
</dbReference>
<dbReference type="GO" id="GO:0009279">
    <property type="term" value="C:cell outer membrane"/>
    <property type="evidence" value="ECO:0007669"/>
    <property type="project" value="UniProtKB-SubCell"/>
</dbReference>
<evidence type="ECO:0000256" key="8">
    <source>
        <dbReference type="SAM" id="MobiDB-lite"/>
    </source>
</evidence>
<dbReference type="GO" id="GO:0005576">
    <property type="term" value="C:extracellular region"/>
    <property type="evidence" value="ECO:0007669"/>
    <property type="project" value="UniProtKB-SubCell"/>
</dbReference>
<dbReference type="InterPro" id="IPR013783">
    <property type="entry name" value="Ig-like_fold"/>
</dbReference>